<keyword evidence="5" id="KW-1185">Reference proteome</keyword>
<dbReference type="EMBL" id="JAESVB010000001">
    <property type="protein sequence ID" value="MCB8874328.1"/>
    <property type="molecule type" value="Genomic_DNA"/>
</dbReference>
<dbReference type="InterPro" id="IPR050832">
    <property type="entry name" value="Bact_Acetyltransf"/>
</dbReference>
<evidence type="ECO:0000313" key="4">
    <source>
        <dbReference type="EMBL" id="MCB8874328.1"/>
    </source>
</evidence>
<comment type="caution">
    <text evidence="4">The sequence shown here is derived from an EMBL/GenBank/DDBJ whole genome shotgun (WGS) entry which is preliminary data.</text>
</comment>
<dbReference type="PROSITE" id="PS51186">
    <property type="entry name" value="GNAT"/>
    <property type="match status" value="1"/>
</dbReference>
<name>A0A963YPJ7_9PROT</name>
<reference evidence="4" key="2">
    <citation type="submission" date="2021-01" db="EMBL/GenBank/DDBJ databases">
        <authorList>
            <person name="Mieszkin S."/>
            <person name="Pouder E."/>
            <person name="Alain K."/>
        </authorList>
    </citation>
    <scope>NUCLEOTIDE SEQUENCE</scope>
    <source>
        <strain evidence="4">HW T2.11</strain>
    </source>
</reference>
<reference evidence="4" key="1">
    <citation type="journal article" date="2021" name="Microorganisms">
        <title>Acidisoma silvae sp. nov. and Acidisomacellulosilytica sp. nov., Two Acidophilic Bacteria Isolated from Decaying Wood, Hydrolyzing Cellulose and Producing Poly-3-hydroxybutyrate.</title>
        <authorList>
            <person name="Mieszkin S."/>
            <person name="Pouder E."/>
            <person name="Uroz S."/>
            <person name="Simon-Colin C."/>
            <person name="Alain K."/>
        </authorList>
    </citation>
    <scope>NUCLEOTIDE SEQUENCE</scope>
    <source>
        <strain evidence="4">HW T2.11</strain>
    </source>
</reference>
<keyword evidence="1" id="KW-0808">Transferase</keyword>
<dbReference type="InterPro" id="IPR000182">
    <property type="entry name" value="GNAT_dom"/>
</dbReference>
<dbReference type="InterPro" id="IPR016181">
    <property type="entry name" value="Acyl_CoA_acyltransferase"/>
</dbReference>
<feature type="domain" description="N-acetyltransferase" evidence="3">
    <location>
        <begin position="2"/>
        <end position="164"/>
    </location>
</feature>
<gene>
    <name evidence="4" type="ORF">ASILVAE211_03965</name>
</gene>
<organism evidence="4 5">
    <name type="scientific">Acidisoma silvae</name>
    <dbReference type="NCBI Taxonomy" id="2802396"/>
    <lineage>
        <taxon>Bacteria</taxon>
        <taxon>Pseudomonadati</taxon>
        <taxon>Pseudomonadota</taxon>
        <taxon>Alphaproteobacteria</taxon>
        <taxon>Acetobacterales</taxon>
        <taxon>Acidocellaceae</taxon>
        <taxon>Acidisoma</taxon>
    </lineage>
</organism>
<evidence type="ECO:0000256" key="2">
    <source>
        <dbReference type="ARBA" id="ARBA00023315"/>
    </source>
</evidence>
<dbReference type="Proteomes" id="UP000708298">
    <property type="component" value="Unassembled WGS sequence"/>
</dbReference>
<sequence length="175" mass="19131">MTMVRPARVTDAAGIAAVHVAAWRSAYPGLLPDHTLTHLNQGQQELYYSRLIRSGRIVHVAVPDVDDPTRHAVIGFVTASRHPHTVIADGEVETLYVLDDFREQGAGRALMRAAAADLAAEGCASVFVWVLSQNPSRWFYERMGGVRTVEGSVRVGGEMQPQTAFVWNPIGRLLG</sequence>
<evidence type="ECO:0000313" key="5">
    <source>
        <dbReference type="Proteomes" id="UP000708298"/>
    </source>
</evidence>
<dbReference type="Gene3D" id="3.40.630.30">
    <property type="match status" value="1"/>
</dbReference>
<dbReference type="PANTHER" id="PTHR43877">
    <property type="entry name" value="AMINOALKYLPHOSPHONATE N-ACETYLTRANSFERASE-RELATED-RELATED"/>
    <property type="match status" value="1"/>
</dbReference>
<dbReference type="GO" id="GO:0016747">
    <property type="term" value="F:acyltransferase activity, transferring groups other than amino-acyl groups"/>
    <property type="evidence" value="ECO:0007669"/>
    <property type="project" value="InterPro"/>
</dbReference>
<protein>
    <submittedName>
        <fullName evidence="4">GNAT family N-acetyltransferase</fullName>
    </submittedName>
</protein>
<dbReference type="Pfam" id="PF00583">
    <property type="entry name" value="Acetyltransf_1"/>
    <property type="match status" value="1"/>
</dbReference>
<accession>A0A963YPJ7</accession>
<proteinExistence type="predicted"/>
<dbReference type="RefSeq" id="WP_227319970.1">
    <property type="nucleotide sequence ID" value="NZ_JAESVB010000001.1"/>
</dbReference>
<evidence type="ECO:0000259" key="3">
    <source>
        <dbReference type="PROSITE" id="PS51186"/>
    </source>
</evidence>
<evidence type="ECO:0000256" key="1">
    <source>
        <dbReference type="ARBA" id="ARBA00022679"/>
    </source>
</evidence>
<dbReference type="SUPFAM" id="SSF55729">
    <property type="entry name" value="Acyl-CoA N-acyltransferases (Nat)"/>
    <property type="match status" value="1"/>
</dbReference>
<keyword evidence="2" id="KW-0012">Acyltransferase</keyword>
<dbReference type="AlphaFoldDB" id="A0A963YPJ7"/>